<dbReference type="SUPFAM" id="SSF53822">
    <property type="entry name" value="Periplasmic binding protein-like I"/>
    <property type="match status" value="1"/>
</dbReference>
<dbReference type="RefSeq" id="WP_073993613.1">
    <property type="nucleotide sequence ID" value="NZ_FQYT01000012.1"/>
</dbReference>
<evidence type="ECO:0000259" key="4">
    <source>
        <dbReference type="Pfam" id="PF13458"/>
    </source>
</evidence>
<dbReference type="Proteomes" id="UP000184342">
    <property type="component" value="Unassembled WGS sequence"/>
</dbReference>
<gene>
    <name evidence="5" type="ORF">SAMN02745691_01363</name>
</gene>
<dbReference type="EMBL" id="FQYT01000012">
    <property type="protein sequence ID" value="SHJ11064.1"/>
    <property type="molecule type" value="Genomic_DNA"/>
</dbReference>
<keyword evidence="2 3" id="KW-0732">Signal</keyword>
<dbReference type="AlphaFoldDB" id="A0A1M6GM70"/>
<feature type="chain" id="PRO_5038973258" evidence="3">
    <location>
        <begin position="24"/>
        <end position="427"/>
    </location>
</feature>
<evidence type="ECO:0000256" key="3">
    <source>
        <dbReference type="SAM" id="SignalP"/>
    </source>
</evidence>
<sequence>MKKTKLFTLLVCLISILSVSLIGCGTGGTNTGNTSDTTDNSERTSIKIGVPVPLTGGLANFGTGSPFIEELAAKAINDQGGIYIKELDKKLPVELIFMDTESSQTKASEAATKLVTENKVDMLVVRHTPDTVNPVSAVAERYGVPCLSMDAASDAWLASGKHVWSYHAFWKVDSIYKTFESIWEKAGLKGAKVGVVFPNDPDGTTFSPIFAKGFKKDGFGMVDPGFVTSGTNDYTSIIKDFKDKGVEIVTGVNITPDFATFWSQCQQLNFKPKMVTMGKALLFKSDTMALGVDNANGVTTEIWWTPDHPYVSSLTGQTGREITDLWTAATGTEWTQPMGYKYASIEVAIDILKRAASLDKETIRQAMDATDMTSLVGPIKFDDDNHCATPVVGGQWQKNANGELELKIVTNDGYPEIALTGTLQTSN</sequence>
<protein>
    <submittedName>
        <fullName evidence="5">Amino acid/amide ABC transporter substrate-binding protein, HAAT family</fullName>
    </submittedName>
</protein>
<dbReference type="InterPro" id="IPR051010">
    <property type="entry name" value="BCAA_transport"/>
</dbReference>
<reference evidence="5 6" key="1">
    <citation type="submission" date="2016-11" db="EMBL/GenBank/DDBJ databases">
        <authorList>
            <person name="Jaros S."/>
            <person name="Januszkiewicz K."/>
            <person name="Wedrychowicz H."/>
        </authorList>
    </citation>
    <scope>NUCLEOTIDE SEQUENCE [LARGE SCALE GENOMIC DNA]</scope>
    <source>
        <strain evidence="5 6">DSM 15970</strain>
    </source>
</reference>
<dbReference type="InterPro" id="IPR028081">
    <property type="entry name" value="Leu-bd"/>
</dbReference>
<dbReference type="InterPro" id="IPR028082">
    <property type="entry name" value="Peripla_BP_I"/>
</dbReference>
<name>A0A1M6GM70_9FIRM</name>
<dbReference type="STRING" id="1122934.SAMN02745691_01363"/>
<dbReference type="PANTHER" id="PTHR30483:SF6">
    <property type="entry name" value="PERIPLASMIC BINDING PROTEIN OF ABC TRANSPORTER FOR NATURAL AMINO ACIDS"/>
    <property type="match status" value="1"/>
</dbReference>
<evidence type="ECO:0000256" key="2">
    <source>
        <dbReference type="ARBA" id="ARBA00022729"/>
    </source>
</evidence>
<dbReference type="Pfam" id="PF13458">
    <property type="entry name" value="Peripla_BP_6"/>
    <property type="match status" value="1"/>
</dbReference>
<keyword evidence="6" id="KW-1185">Reference proteome</keyword>
<accession>A0A1M6GM70</accession>
<dbReference type="Gene3D" id="3.40.50.2300">
    <property type="match status" value="2"/>
</dbReference>
<organism evidence="5 6">
    <name type="scientific">Parasporobacterium paucivorans DSM 15970</name>
    <dbReference type="NCBI Taxonomy" id="1122934"/>
    <lineage>
        <taxon>Bacteria</taxon>
        <taxon>Bacillati</taxon>
        <taxon>Bacillota</taxon>
        <taxon>Clostridia</taxon>
        <taxon>Lachnospirales</taxon>
        <taxon>Lachnospiraceae</taxon>
        <taxon>Parasporobacterium</taxon>
    </lineage>
</organism>
<evidence type="ECO:0000256" key="1">
    <source>
        <dbReference type="ARBA" id="ARBA00010062"/>
    </source>
</evidence>
<dbReference type="PANTHER" id="PTHR30483">
    <property type="entry name" value="LEUCINE-SPECIFIC-BINDING PROTEIN"/>
    <property type="match status" value="1"/>
</dbReference>
<dbReference type="OrthoDB" id="6753945at2"/>
<proteinExistence type="inferred from homology"/>
<feature type="domain" description="Leucine-binding protein" evidence="4">
    <location>
        <begin position="45"/>
        <end position="398"/>
    </location>
</feature>
<evidence type="ECO:0000313" key="5">
    <source>
        <dbReference type="EMBL" id="SHJ11064.1"/>
    </source>
</evidence>
<feature type="signal peptide" evidence="3">
    <location>
        <begin position="1"/>
        <end position="23"/>
    </location>
</feature>
<comment type="similarity">
    <text evidence="1">Belongs to the leucine-binding protein family.</text>
</comment>
<dbReference type="PROSITE" id="PS51257">
    <property type="entry name" value="PROKAR_LIPOPROTEIN"/>
    <property type="match status" value="1"/>
</dbReference>
<dbReference type="CDD" id="cd06337">
    <property type="entry name" value="PBP1_ABC_ligand_binding-like"/>
    <property type="match status" value="1"/>
</dbReference>
<evidence type="ECO:0000313" key="6">
    <source>
        <dbReference type="Proteomes" id="UP000184342"/>
    </source>
</evidence>